<dbReference type="GO" id="GO:0016853">
    <property type="term" value="F:isomerase activity"/>
    <property type="evidence" value="ECO:0007669"/>
    <property type="project" value="UniProtKB-KW"/>
</dbReference>
<accession>A0A0J1D0P6</accession>
<sequence length="260" mass="28123">MANWIRFSRADGAVGFGTLSEDGRRVTPFDRSPFESAEPAGHEFDVEDITLLAPCQPGKIVALWNNFYALSKKLDKAPPTHPLFLIKPARSVIGTHEAIRRPISYSGKIAYEGELGIVIGRRCSSVSVEEAEAAIFGYTCVNDVTAGELLQEDPNFPQWCRAKGFDTFGCLGPTIATATGFDWRAARVITTLDGVERQNYPLDDMIFTPAEQVSLISHDMTLEPGDVIACGTSLGIGSIKDGAEVSVSIEGIGTLVNRLL</sequence>
<dbReference type="GO" id="GO:0018773">
    <property type="term" value="F:acetylpyruvate hydrolase activity"/>
    <property type="evidence" value="ECO:0007669"/>
    <property type="project" value="TreeGrafter"/>
</dbReference>
<dbReference type="PANTHER" id="PTHR11820:SF7">
    <property type="entry name" value="ACYLPYRUVASE FAHD1, MITOCHONDRIAL"/>
    <property type="match status" value="1"/>
</dbReference>
<dbReference type="Pfam" id="PF01557">
    <property type="entry name" value="FAA_hydrolase"/>
    <property type="match status" value="1"/>
</dbReference>
<reference evidence="4 5" key="1">
    <citation type="journal article" date="2015" name="Genome Announc.">
        <title>Draft Genome Sequence of Burkholderia sp. Strain PML1(12), an Ectomycorrhizosphere-Inhabiting Bacterium with Effective Mineral-Weathering Ability.</title>
        <authorList>
            <person name="Uroz S."/>
            <person name="Oger P."/>
        </authorList>
    </citation>
    <scope>NUCLEOTIDE SEQUENCE [LARGE SCALE GENOMIC DNA]</scope>
    <source>
        <strain evidence="5">PML1(12)</strain>
    </source>
</reference>
<dbReference type="RefSeq" id="WP_047846694.1">
    <property type="nucleotide sequence ID" value="NZ_AEJF01000075.1"/>
</dbReference>
<evidence type="ECO:0000313" key="5">
    <source>
        <dbReference type="Proteomes" id="UP000035963"/>
    </source>
</evidence>
<evidence type="ECO:0000259" key="2">
    <source>
        <dbReference type="Pfam" id="PF01557"/>
    </source>
</evidence>
<dbReference type="InterPro" id="IPR036663">
    <property type="entry name" value="Fumarylacetoacetase_C_sf"/>
</dbReference>
<keyword evidence="4" id="KW-0413">Isomerase</keyword>
<dbReference type="GO" id="GO:0046872">
    <property type="term" value="F:metal ion binding"/>
    <property type="evidence" value="ECO:0007669"/>
    <property type="project" value="UniProtKB-KW"/>
</dbReference>
<dbReference type="InterPro" id="IPR011234">
    <property type="entry name" value="Fumarylacetoacetase-like_C"/>
</dbReference>
<feature type="domain" description="Rv2993c-like N-terminal" evidence="3">
    <location>
        <begin position="4"/>
        <end position="54"/>
    </location>
</feature>
<evidence type="ECO:0000313" key="4">
    <source>
        <dbReference type="EMBL" id="KLU26344.1"/>
    </source>
</evidence>
<proteinExistence type="predicted"/>
<feature type="domain" description="Fumarylacetoacetase-like C-terminal" evidence="2">
    <location>
        <begin position="59"/>
        <end position="259"/>
    </location>
</feature>
<keyword evidence="1" id="KW-0479">Metal-binding</keyword>
<protein>
    <submittedName>
        <fullName evidence="4">2-hydroxyhepta-2,4-diene-1,7-dioate isomerase</fullName>
    </submittedName>
</protein>
<dbReference type="Pfam" id="PF10370">
    <property type="entry name" value="Rv2993c-like_N"/>
    <property type="match status" value="1"/>
</dbReference>
<dbReference type="SUPFAM" id="SSF56529">
    <property type="entry name" value="FAH"/>
    <property type="match status" value="1"/>
</dbReference>
<evidence type="ECO:0000259" key="3">
    <source>
        <dbReference type="Pfam" id="PF10370"/>
    </source>
</evidence>
<dbReference type="EMBL" id="AEJF01000075">
    <property type="protein sequence ID" value="KLU26344.1"/>
    <property type="molecule type" value="Genomic_DNA"/>
</dbReference>
<evidence type="ECO:0000256" key="1">
    <source>
        <dbReference type="ARBA" id="ARBA00022723"/>
    </source>
</evidence>
<dbReference type="PATRIC" id="fig|908627.4.peg.2374"/>
<dbReference type="OrthoDB" id="8582489at2"/>
<dbReference type="PANTHER" id="PTHR11820">
    <property type="entry name" value="ACYLPYRUVASE"/>
    <property type="match status" value="1"/>
</dbReference>
<gene>
    <name evidence="4" type="ORF">EOS_10710</name>
</gene>
<dbReference type="Gene3D" id="3.90.850.10">
    <property type="entry name" value="Fumarylacetoacetase-like, C-terminal domain"/>
    <property type="match status" value="1"/>
</dbReference>
<dbReference type="InterPro" id="IPR018833">
    <property type="entry name" value="Rv2993c-like_N"/>
</dbReference>
<dbReference type="Proteomes" id="UP000035963">
    <property type="component" value="Unassembled WGS sequence"/>
</dbReference>
<name>A0A0J1D0P6_9BURK</name>
<dbReference type="AlphaFoldDB" id="A0A0J1D0P6"/>
<organism evidence="4 5">
    <name type="scientific">Caballeronia mineralivorans PML1(12)</name>
    <dbReference type="NCBI Taxonomy" id="908627"/>
    <lineage>
        <taxon>Bacteria</taxon>
        <taxon>Pseudomonadati</taxon>
        <taxon>Pseudomonadota</taxon>
        <taxon>Betaproteobacteria</taxon>
        <taxon>Burkholderiales</taxon>
        <taxon>Burkholderiaceae</taxon>
        <taxon>Caballeronia</taxon>
    </lineage>
</organism>
<comment type="caution">
    <text evidence="4">The sequence shown here is derived from an EMBL/GenBank/DDBJ whole genome shotgun (WGS) entry which is preliminary data.</text>
</comment>
<keyword evidence="5" id="KW-1185">Reference proteome</keyword>